<dbReference type="PROSITE" id="PS01186">
    <property type="entry name" value="EGF_2"/>
    <property type="match status" value="1"/>
</dbReference>
<feature type="region of interest" description="Disordered" evidence="1">
    <location>
        <begin position="335"/>
        <end position="359"/>
    </location>
</feature>
<gene>
    <name evidence="5" type="ORF">BASA50_000903</name>
</gene>
<protein>
    <recommendedName>
        <fullName evidence="3 4">EGF-like domain-containing protein</fullName>
    </recommendedName>
</protein>
<comment type="caution">
    <text evidence="5">The sequence shown here is derived from an EMBL/GenBank/DDBJ whole genome shotgun (WGS) entry which is preliminary data.</text>
</comment>
<sequence>MLSRLIITFLCAAAIGSVSGAFLTFDPAQISLKDLEISTSFSARLNSKPTEEVTVHLEHPFLSMSTCVIVFNPDNWNVPQEITGVPAPLFLGPSDLPEELASNSELLAKAVTVGPLAAELSSTDTLKITQSISYHFCSAGTSSVKTFDDLPFFPDKLGWYTMLSTRDLKIQIFKTDCEEELACITKVLARYGSTIMSMDVSGPAKGIREYPPTYVTSNTNGIRYTFNPKSGKHIITFPYGSEINIDVVNNGGAVTLFVSLFLVAGYPSPRGLCNKIRPPSPNNKLIGSDGKSYSHGKEDEVAAFVDSWIIKDEDVLTNPGVRALIPPIQPGTVCKFPTKPLPPPTTTTTGTTTGTTTTATTTTTTTATTTTTTATTTTTTSITTTTPYSASTLPSSTSTIYPLPPAPSGYIPPPPPPPPDVVVEIQKCCQSIFNIPSCNAIVPAEPYIKSCISDAQTSGSYVLSDKVKQAYLAKCRTLTDDMILDPTKAVIDQGTKIKKECGFGNVTCINSCSGKGTCTDFGCACSPGFSGMDCSMDLTKATQYDPTVDQYRINVNITVVQEQMEQHSKLPVSVPYATPAPSVHSTPSVDQSLSSYVGSLPKPSTASPHIAKKSQPVSPDSYDDFRKPIISSSISLGSLRMVSVAAVVITSPKTVQQRHSFALMETLRTCGDSASLQKYVTRQLLDTSGFFKDHSFD</sequence>
<evidence type="ECO:0000313" key="6">
    <source>
        <dbReference type="Proteomes" id="UP001648503"/>
    </source>
</evidence>
<evidence type="ECO:0000259" key="4">
    <source>
        <dbReference type="PROSITE" id="PS01186"/>
    </source>
</evidence>
<dbReference type="InterPro" id="IPR000742">
    <property type="entry name" value="EGF"/>
</dbReference>
<dbReference type="PROSITE" id="PS00022">
    <property type="entry name" value="EGF_1"/>
    <property type="match status" value="1"/>
</dbReference>
<keyword evidence="2" id="KW-0732">Signal</keyword>
<feature type="region of interest" description="Disordered" evidence="1">
    <location>
        <begin position="580"/>
        <end position="621"/>
    </location>
</feature>
<dbReference type="EMBL" id="JAFCIX010000577">
    <property type="protein sequence ID" value="KAH6585960.1"/>
    <property type="molecule type" value="Genomic_DNA"/>
</dbReference>
<feature type="compositionally biased region" description="Polar residues" evidence="1">
    <location>
        <begin position="583"/>
        <end position="607"/>
    </location>
</feature>
<accession>A0ABQ8EST8</accession>
<dbReference type="Proteomes" id="UP001648503">
    <property type="component" value="Unassembled WGS sequence"/>
</dbReference>
<evidence type="ECO:0000259" key="3">
    <source>
        <dbReference type="PROSITE" id="PS00022"/>
    </source>
</evidence>
<feature type="domain" description="EGF-like" evidence="3 4">
    <location>
        <begin position="523"/>
        <end position="534"/>
    </location>
</feature>
<keyword evidence="6" id="KW-1185">Reference proteome</keyword>
<organism evidence="5 6">
    <name type="scientific">Batrachochytrium salamandrivorans</name>
    <dbReference type="NCBI Taxonomy" id="1357716"/>
    <lineage>
        <taxon>Eukaryota</taxon>
        <taxon>Fungi</taxon>
        <taxon>Fungi incertae sedis</taxon>
        <taxon>Chytridiomycota</taxon>
        <taxon>Chytridiomycota incertae sedis</taxon>
        <taxon>Chytridiomycetes</taxon>
        <taxon>Rhizophydiales</taxon>
        <taxon>Rhizophydiales incertae sedis</taxon>
        <taxon>Batrachochytrium</taxon>
    </lineage>
</organism>
<dbReference type="Gene3D" id="2.10.25.10">
    <property type="entry name" value="Laminin"/>
    <property type="match status" value="1"/>
</dbReference>
<feature type="signal peptide" evidence="2">
    <location>
        <begin position="1"/>
        <end position="20"/>
    </location>
</feature>
<evidence type="ECO:0000256" key="1">
    <source>
        <dbReference type="SAM" id="MobiDB-lite"/>
    </source>
</evidence>
<evidence type="ECO:0000256" key="2">
    <source>
        <dbReference type="SAM" id="SignalP"/>
    </source>
</evidence>
<evidence type="ECO:0000313" key="5">
    <source>
        <dbReference type="EMBL" id="KAH6585960.1"/>
    </source>
</evidence>
<reference evidence="5 6" key="1">
    <citation type="submission" date="2021-02" db="EMBL/GenBank/DDBJ databases">
        <title>Variation within the Batrachochytrium salamandrivorans European outbreak.</title>
        <authorList>
            <person name="Kelly M."/>
            <person name="Pasmans F."/>
            <person name="Shea T.P."/>
            <person name="Munoz J.F."/>
            <person name="Carranza S."/>
            <person name="Cuomo C.A."/>
            <person name="Martel A."/>
        </authorList>
    </citation>
    <scope>NUCLEOTIDE SEQUENCE [LARGE SCALE GENOMIC DNA]</scope>
    <source>
        <strain evidence="5 6">AMFP18/2</strain>
    </source>
</reference>
<feature type="compositionally biased region" description="Low complexity" evidence="1">
    <location>
        <begin position="346"/>
        <end position="359"/>
    </location>
</feature>
<feature type="chain" id="PRO_5045120799" description="EGF-like domain-containing protein" evidence="2">
    <location>
        <begin position="21"/>
        <end position="697"/>
    </location>
</feature>
<name>A0ABQ8EST8_9FUNG</name>
<dbReference type="CDD" id="cd00054">
    <property type="entry name" value="EGF_CA"/>
    <property type="match status" value="1"/>
</dbReference>
<proteinExistence type="predicted"/>